<dbReference type="EMBL" id="KN579318">
    <property type="protein sequence ID" value="KHJ82464.1"/>
    <property type="molecule type" value="Genomic_DNA"/>
</dbReference>
<dbReference type="Proteomes" id="UP000053660">
    <property type="component" value="Unassembled WGS sequence"/>
</dbReference>
<evidence type="ECO:0000313" key="2">
    <source>
        <dbReference type="Proteomes" id="UP000053660"/>
    </source>
</evidence>
<evidence type="ECO:0000313" key="1">
    <source>
        <dbReference type="EMBL" id="KHJ82464.1"/>
    </source>
</evidence>
<dbReference type="AlphaFoldDB" id="A0A0B1SC15"/>
<accession>A0A0B1SC15</accession>
<gene>
    <name evidence="1" type="ORF">OESDEN_17842</name>
</gene>
<name>A0A0B1SC15_OESDE</name>
<protein>
    <submittedName>
        <fullName evidence="1">Uncharacterized protein</fullName>
    </submittedName>
</protein>
<keyword evidence="2" id="KW-1185">Reference proteome</keyword>
<sequence length="100" mass="11264">MYNTTSLERIEENYLNDDLFFENLVEQSVIDAYCALGDRDCIANYKALFDEKVVKNCKDKDAKPSECSTVAAPLRAKTYCYGVKEGGDEAFQKVLGADWS</sequence>
<dbReference type="Gene3D" id="1.25.50.20">
    <property type="match status" value="1"/>
</dbReference>
<proteinExistence type="predicted"/>
<reference evidence="1 2" key="1">
    <citation type="submission" date="2014-03" db="EMBL/GenBank/DDBJ databases">
        <title>Draft genome of the hookworm Oesophagostomum dentatum.</title>
        <authorList>
            <person name="Mitreva M."/>
        </authorList>
    </citation>
    <scope>NUCLEOTIDE SEQUENCE [LARGE SCALE GENOMIC DNA]</scope>
    <source>
        <strain evidence="1 2">OD-Hann</strain>
    </source>
</reference>
<dbReference type="OrthoDB" id="5866590at2759"/>
<organism evidence="1 2">
    <name type="scientific">Oesophagostomum dentatum</name>
    <name type="common">Nodular worm</name>
    <dbReference type="NCBI Taxonomy" id="61180"/>
    <lineage>
        <taxon>Eukaryota</taxon>
        <taxon>Metazoa</taxon>
        <taxon>Ecdysozoa</taxon>
        <taxon>Nematoda</taxon>
        <taxon>Chromadorea</taxon>
        <taxon>Rhabditida</taxon>
        <taxon>Rhabditina</taxon>
        <taxon>Rhabditomorpha</taxon>
        <taxon>Strongyloidea</taxon>
        <taxon>Strongylidae</taxon>
        <taxon>Oesophagostomum</taxon>
    </lineage>
</organism>